<evidence type="ECO:0000313" key="2">
    <source>
        <dbReference type="Proteomes" id="UP000324222"/>
    </source>
</evidence>
<proteinExistence type="predicted"/>
<dbReference type="AlphaFoldDB" id="A0A5B7IDQ7"/>
<protein>
    <submittedName>
        <fullName evidence="1">Uncharacterized protein</fullName>
    </submittedName>
</protein>
<evidence type="ECO:0000313" key="1">
    <source>
        <dbReference type="EMBL" id="MPC80096.1"/>
    </source>
</evidence>
<reference evidence="1 2" key="1">
    <citation type="submission" date="2019-05" db="EMBL/GenBank/DDBJ databases">
        <title>Another draft genome of Portunus trituberculatus and its Hox gene families provides insights of decapod evolution.</title>
        <authorList>
            <person name="Jeong J.-H."/>
            <person name="Song I."/>
            <person name="Kim S."/>
            <person name="Choi T."/>
            <person name="Kim D."/>
            <person name="Ryu S."/>
            <person name="Kim W."/>
        </authorList>
    </citation>
    <scope>NUCLEOTIDE SEQUENCE [LARGE SCALE GENOMIC DNA]</scope>
    <source>
        <tissue evidence="1">Muscle</tissue>
    </source>
</reference>
<comment type="caution">
    <text evidence="1">The sequence shown here is derived from an EMBL/GenBank/DDBJ whole genome shotgun (WGS) entry which is preliminary data.</text>
</comment>
<gene>
    <name evidence="1" type="ORF">E2C01_074663</name>
</gene>
<keyword evidence="2" id="KW-1185">Reference proteome</keyword>
<accession>A0A5B7IDQ7</accession>
<name>A0A5B7IDQ7_PORTR</name>
<dbReference type="EMBL" id="VSRR010052992">
    <property type="protein sequence ID" value="MPC80096.1"/>
    <property type="molecule type" value="Genomic_DNA"/>
</dbReference>
<organism evidence="1 2">
    <name type="scientific">Portunus trituberculatus</name>
    <name type="common">Swimming crab</name>
    <name type="synonym">Neptunus trituberculatus</name>
    <dbReference type="NCBI Taxonomy" id="210409"/>
    <lineage>
        <taxon>Eukaryota</taxon>
        <taxon>Metazoa</taxon>
        <taxon>Ecdysozoa</taxon>
        <taxon>Arthropoda</taxon>
        <taxon>Crustacea</taxon>
        <taxon>Multicrustacea</taxon>
        <taxon>Malacostraca</taxon>
        <taxon>Eumalacostraca</taxon>
        <taxon>Eucarida</taxon>
        <taxon>Decapoda</taxon>
        <taxon>Pleocyemata</taxon>
        <taxon>Brachyura</taxon>
        <taxon>Eubrachyura</taxon>
        <taxon>Portunoidea</taxon>
        <taxon>Portunidae</taxon>
        <taxon>Portuninae</taxon>
        <taxon>Portunus</taxon>
    </lineage>
</organism>
<dbReference type="Proteomes" id="UP000324222">
    <property type="component" value="Unassembled WGS sequence"/>
</dbReference>
<sequence>MIAVTWSRQMDLHSRQV</sequence>